<evidence type="ECO:0000313" key="2">
    <source>
        <dbReference type="Proteomes" id="UP000887159"/>
    </source>
</evidence>
<comment type="caution">
    <text evidence="1">The sequence shown here is derived from an EMBL/GenBank/DDBJ whole genome shotgun (WGS) entry which is preliminary data.</text>
</comment>
<gene>
    <name evidence="1" type="primary">AVEN_203431_1</name>
    <name evidence="1" type="ORF">TNCV_3414311</name>
</gene>
<organism evidence="1 2">
    <name type="scientific">Trichonephila clavipes</name>
    <name type="common">Golden silk orbweaver</name>
    <name type="synonym">Nephila clavipes</name>
    <dbReference type="NCBI Taxonomy" id="2585209"/>
    <lineage>
        <taxon>Eukaryota</taxon>
        <taxon>Metazoa</taxon>
        <taxon>Ecdysozoa</taxon>
        <taxon>Arthropoda</taxon>
        <taxon>Chelicerata</taxon>
        <taxon>Arachnida</taxon>
        <taxon>Araneae</taxon>
        <taxon>Araneomorphae</taxon>
        <taxon>Entelegynae</taxon>
        <taxon>Araneoidea</taxon>
        <taxon>Nephilidae</taxon>
        <taxon>Trichonephila</taxon>
    </lineage>
</organism>
<dbReference type="Proteomes" id="UP000887159">
    <property type="component" value="Unassembled WGS sequence"/>
</dbReference>
<reference evidence="1" key="1">
    <citation type="submission" date="2020-08" db="EMBL/GenBank/DDBJ databases">
        <title>Multicomponent nature underlies the extraordinary mechanical properties of spider dragline silk.</title>
        <authorList>
            <person name="Kono N."/>
            <person name="Nakamura H."/>
            <person name="Mori M."/>
            <person name="Yoshida Y."/>
            <person name="Ohtoshi R."/>
            <person name="Malay A.D."/>
            <person name="Moran D.A.P."/>
            <person name="Tomita M."/>
            <person name="Numata K."/>
            <person name="Arakawa K."/>
        </authorList>
    </citation>
    <scope>NUCLEOTIDE SEQUENCE</scope>
</reference>
<name>A0A8X6RK70_TRICX</name>
<protein>
    <submittedName>
        <fullName evidence="1">MFS_1_like domain-containing protein</fullName>
    </submittedName>
</protein>
<keyword evidence="2" id="KW-1185">Reference proteome</keyword>
<sequence>MRLSPPDPSNPLQMCFRTTGNTTHHCLVYDPQVRENPTLEFHSDLSSWQFAEYRNVSPKEFSFAEPSSSTPSLNICNYVPATSGTVIKINGRNHDAVTCQKSLAEDVISIKCVLSLQTEDGDKSPCFDIAGDLNTAFWACLGLRAAADAFFLCAFCLLEGITLRTIQTKKKRRGIRVTKSLNCTSHDFVSSVYGEREKHDLILMFTQSKSLITCRSVGGITVSIAAFQAVDPGSTPGRRKFSF</sequence>
<dbReference type="AlphaFoldDB" id="A0A8X6RK70"/>
<evidence type="ECO:0000313" key="1">
    <source>
        <dbReference type="EMBL" id="GFX94069.1"/>
    </source>
</evidence>
<proteinExistence type="predicted"/>
<accession>A0A8X6RK70</accession>
<dbReference type="EMBL" id="BMAU01021176">
    <property type="protein sequence ID" value="GFX94069.1"/>
    <property type="molecule type" value="Genomic_DNA"/>
</dbReference>